<dbReference type="RefSeq" id="WP_172128349.1">
    <property type="nucleotide sequence ID" value="NZ_CP042652.1"/>
</dbReference>
<dbReference type="AlphaFoldDB" id="A0A6M8F486"/>
<dbReference type="NCBIfam" id="NF008912">
    <property type="entry name" value="PRK12275.1-6"/>
    <property type="match status" value="1"/>
</dbReference>
<evidence type="ECO:0000313" key="2">
    <source>
        <dbReference type="Proteomes" id="UP000503483"/>
    </source>
</evidence>
<sequence>MRCEKLDVWKRSARISVEIYKHFASCKDFGFKDQITRSSLSVPSNIAEGMEKDSKKEQHRFLEIAKGSCAELITQIYIGIEIDYIEKQIGLSWKKEIKEILKMIVGLQLKLSSEY</sequence>
<dbReference type="Proteomes" id="UP000503483">
    <property type="component" value="Chromosome"/>
</dbReference>
<dbReference type="CDD" id="cd16377">
    <property type="entry name" value="23S_rRNA_IVP_like"/>
    <property type="match status" value="1"/>
</dbReference>
<name>A0A6M8F486_9BACT</name>
<dbReference type="SUPFAM" id="SSF158446">
    <property type="entry name" value="IVS-encoded protein-like"/>
    <property type="match status" value="1"/>
</dbReference>
<dbReference type="PANTHER" id="PTHR38471:SF2">
    <property type="entry name" value="FOUR HELIX BUNDLE PROTEIN"/>
    <property type="match status" value="1"/>
</dbReference>
<dbReference type="Pfam" id="PF05635">
    <property type="entry name" value="23S_rRNA_IVP"/>
    <property type="match status" value="1"/>
</dbReference>
<proteinExistence type="predicted"/>
<dbReference type="KEGG" id="paco:AACT_2992"/>
<accession>A0A6M8F486</accession>
<organism evidence="1 2">
    <name type="scientific">Arcobacter acticola</name>
    <dbReference type="NCBI Taxonomy" id="1849015"/>
    <lineage>
        <taxon>Bacteria</taxon>
        <taxon>Pseudomonadati</taxon>
        <taxon>Campylobacterota</taxon>
        <taxon>Epsilonproteobacteria</taxon>
        <taxon>Campylobacterales</taxon>
        <taxon>Arcobacteraceae</taxon>
        <taxon>Arcobacter</taxon>
    </lineage>
</organism>
<dbReference type="InterPro" id="IPR036583">
    <property type="entry name" value="23S_rRNA_IVS_sf"/>
</dbReference>
<keyword evidence="2" id="KW-1185">Reference proteome</keyword>
<dbReference type="PANTHER" id="PTHR38471">
    <property type="entry name" value="FOUR HELIX BUNDLE PROTEIN"/>
    <property type="match status" value="1"/>
</dbReference>
<reference evidence="1 2" key="1">
    <citation type="submission" date="2019-08" db="EMBL/GenBank/DDBJ databases">
        <title>Complete genome sequence of Arcobacter acticola.</title>
        <authorList>
            <person name="Miller W."/>
        </authorList>
    </citation>
    <scope>NUCLEOTIDE SEQUENCE [LARGE SCALE GENOMIC DNA]</scope>
    <source>
        <strain evidence="1 2">KCTC 52212</strain>
    </source>
</reference>
<dbReference type="Gene3D" id="1.20.1440.60">
    <property type="entry name" value="23S rRNA-intervening sequence"/>
    <property type="match status" value="1"/>
</dbReference>
<dbReference type="EMBL" id="CP042652">
    <property type="protein sequence ID" value="QKE30044.1"/>
    <property type="molecule type" value="Genomic_DNA"/>
</dbReference>
<protein>
    <submittedName>
        <fullName evidence="1">23S rRNA-IVP family protein</fullName>
    </submittedName>
</protein>
<evidence type="ECO:0000313" key="1">
    <source>
        <dbReference type="EMBL" id="QKE30044.1"/>
    </source>
</evidence>
<dbReference type="InterPro" id="IPR012657">
    <property type="entry name" value="23S_rRNA-intervening_sequence"/>
</dbReference>
<dbReference type="NCBIfam" id="TIGR02436">
    <property type="entry name" value="four helix bundle protein"/>
    <property type="match status" value="1"/>
</dbReference>
<gene>
    <name evidence="1" type="ORF">AACT_2992</name>
</gene>